<dbReference type="KEGG" id="vhl:BME96_14585"/>
<keyword evidence="2" id="KW-0732">Signal</keyword>
<dbReference type="AlphaFoldDB" id="A0AAC9NLB1"/>
<dbReference type="GeneID" id="71515636"/>
<dbReference type="PROSITE" id="PS51257">
    <property type="entry name" value="PROKAR_LIPOPROTEIN"/>
    <property type="match status" value="1"/>
</dbReference>
<evidence type="ECO:0000256" key="1">
    <source>
        <dbReference type="SAM" id="MobiDB-lite"/>
    </source>
</evidence>
<feature type="region of interest" description="Disordered" evidence="1">
    <location>
        <begin position="25"/>
        <end position="72"/>
    </location>
</feature>
<accession>A0AAC9NLB1</accession>
<protein>
    <recommendedName>
        <fullName evidence="5">YusW-like protein</fullName>
    </recommendedName>
</protein>
<feature type="chain" id="PRO_5042131039" description="YusW-like protein" evidence="2">
    <location>
        <begin position="22"/>
        <end position="187"/>
    </location>
</feature>
<feature type="signal peptide" evidence="2">
    <location>
        <begin position="1"/>
        <end position="21"/>
    </location>
</feature>
<evidence type="ECO:0000256" key="2">
    <source>
        <dbReference type="SAM" id="SignalP"/>
    </source>
</evidence>
<evidence type="ECO:0000313" key="3">
    <source>
        <dbReference type="EMBL" id="APC49342.1"/>
    </source>
</evidence>
<evidence type="ECO:0000313" key="4">
    <source>
        <dbReference type="Proteomes" id="UP000182945"/>
    </source>
</evidence>
<proteinExistence type="predicted"/>
<dbReference type="EMBL" id="CP017962">
    <property type="protein sequence ID" value="APC49342.1"/>
    <property type="molecule type" value="Genomic_DNA"/>
</dbReference>
<name>A0AAC9NLB1_VIRHA</name>
<feature type="compositionally biased region" description="Polar residues" evidence="1">
    <location>
        <begin position="25"/>
        <end position="35"/>
    </location>
</feature>
<dbReference type="InterPro" id="IPR025623">
    <property type="entry name" value="YusW"/>
</dbReference>
<dbReference type="Pfam" id="PF14039">
    <property type="entry name" value="YusW"/>
    <property type="match status" value="1"/>
</dbReference>
<evidence type="ECO:0008006" key="5">
    <source>
        <dbReference type="Google" id="ProtNLM"/>
    </source>
</evidence>
<gene>
    <name evidence="3" type="ORF">BME96_14585</name>
</gene>
<feature type="compositionally biased region" description="Acidic residues" evidence="1">
    <location>
        <begin position="45"/>
        <end position="59"/>
    </location>
</feature>
<dbReference type="RefSeq" id="WP_071649417.1">
    <property type="nucleotide sequence ID" value="NZ_CP017962.1"/>
</dbReference>
<sequence>MKRFLMISVLFITALFITACGQTENENADKNNNTAESEEQSNQTEEMENEENQDTEGDSNEQQSSIDADKEDINKKLEDIDYNEFELEVNYPNNKEYEAEIEYDNKQLTANLNNEFEDNNLNGKAAFDQLYPNVTKLTINKDTNKEQAVKEILDTFDLDREYLDFEVQLTLKDGTTIEYEDEKTSSS</sequence>
<reference evidence="3 4" key="1">
    <citation type="submission" date="2016-11" db="EMBL/GenBank/DDBJ databases">
        <title>Complete genome sequencing of Virgibacillus halodenitrificans PDB-F2.</title>
        <authorList>
            <person name="Sun Z."/>
            <person name="Zhou Y."/>
            <person name="Li H."/>
        </authorList>
    </citation>
    <scope>NUCLEOTIDE SEQUENCE [LARGE SCALE GENOMIC DNA]</scope>
    <source>
        <strain evidence="3 4">PDB-F2</strain>
    </source>
</reference>
<organism evidence="3 4">
    <name type="scientific">Virgibacillus halodenitrificans</name>
    <name type="common">Bacillus halodenitrificans</name>
    <dbReference type="NCBI Taxonomy" id="1482"/>
    <lineage>
        <taxon>Bacteria</taxon>
        <taxon>Bacillati</taxon>
        <taxon>Bacillota</taxon>
        <taxon>Bacilli</taxon>
        <taxon>Bacillales</taxon>
        <taxon>Bacillaceae</taxon>
        <taxon>Virgibacillus</taxon>
    </lineage>
</organism>
<dbReference type="Proteomes" id="UP000182945">
    <property type="component" value="Chromosome"/>
</dbReference>